<comment type="subcellular location">
    <subcellularLocation>
        <location evidence="1 6">Membrane</location>
        <topology evidence="1 6">Multi-pass membrane protein</topology>
    </subcellularLocation>
</comment>
<dbReference type="Gene3D" id="1.10.1450.10">
    <property type="entry name" value="Tetraspanin"/>
    <property type="match status" value="1"/>
</dbReference>
<dbReference type="PRINTS" id="PR00259">
    <property type="entry name" value="TMFOUR"/>
</dbReference>
<keyword evidence="7" id="KW-1185">Reference proteome</keyword>
<evidence type="ECO:0000256" key="5">
    <source>
        <dbReference type="ARBA" id="ARBA00023136"/>
    </source>
</evidence>
<dbReference type="PANTHER" id="PTHR19282">
    <property type="entry name" value="TETRASPANIN"/>
    <property type="match status" value="1"/>
</dbReference>
<dbReference type="CDD" id="cd03127">
    <property type="entry name" value="tetraspanin_LEL"/>
    <property type="match status" value="1"/>
</dbReference>
<keyword evidence="5 6" id="KW-0472">Membrane</keyword>
<dbReference type="GeneID" id="113522048"/>
<organism evidence="7 8">
    <name type="scientific">Galleria mellonella</name>
    <name type="common">Greater wax moth</name>
    <dbReference type="NCBI Taxonomy" id="7137"/>
    <lineage>
        <taxon>Eukaryota</taxon>
        <taxon>Metazoa</taxon>
        <taxon>Ecdysozoa</taxon>
        <taxon>Arthropoda</taxon>
        <taxon>Hexapoda</taxon>
        <taxon>Insecta</taxon>
        <taxon>Pterygota</taxon>
        <taxon>Neoptera</taxon>
        <taxon>Endopterygota</taxon>
        <taxon>Lepidoptera</taxon>
        <taxon>Glossata</taxon>
        <taxon>Ditrysia</taxon>
        <taxon>Pyraloidea</taxon>
        <taxon>Pyralidae</taxon>
        <taxon>Galleriinae</taxon>
        <taxon>Galleria</taxon>
    </lineage>
</organism>
<sequence length="254" mass="28313">MDGSKGINKTTASKLDNQIYCVRYTLMCFNVVLWLFGVSIFALCLWICFEPGFNEWMRILELQKYFIGVYIILIGSLIVMVVSFIGCGAAITENTTILLAYIGTQIATFVFGLIGSCVVLDFSTYDSSIQPLIKDIIMRLIHNPQHEGSKFILRMVQEGIGCCGADGPMDYINYNKPLPSECRDSVTGNAYFHGCIDEMTWYLEGKTGWLAGIVLASCMISVINAVMSLILIQAVNKEKEIGEKSRLRGNPYDD</sequence>
<dbReference type="InterPro" id="IPR000301">
    <property type="entry name" value="Tetraspanin_animals"/>
</dbReference>
<dbReference type="InterPro" id="IPR008952">
    <property type="entry name" value="Tetraspanin_EC2_sf"/>
</dbReference>
<dbReference type="SUPFAM" id="SSF48652">
    <property type="entry name" value="Tetraspanin"/>
    <property type="match status" value="1"/>
</dbReference>
<dbReference type="InterPro" id="IPR018499">
    <property type="entry name" value="Tetraspanin/Peripherin"/>
</dbReference>
<proteinExistence type="inferred from homology"/>
<evidence type="ECO:0000256" key="3">
    <source>
        <dbReference type="ARBA" id="ARBA00022692"/>
    </source>
</evidence>
<keyword evidence="3 6" id="KW-0812">Transmembrane</keyword>
<comment type="similarity">
    <text evidence="2 6">Belongs to the tetraspanin (TM4SF) family.</text>
</comment>
<gene>
    <name evidence="8" type="primary">LOC113522048</name>
</gene>
<dbReference type="PIRSF" id="PIRSF002419">
    <property type="entry name" value="Tetraspanin"/>
    <property type="match status" value="1"/>
</dbReference>
<dbReference type="Pfam" id="PF00335">
    <property type="entry name" value="Tetraspanin"/>
    <property type="match status" value="1"/>
</dbReference>
<reference evidence="8" key="1">
    <citation type="submission" date="2025-08" db="UniProtKB">
        <authorList>
            <consortium name="RefSeq"/>
        </authorList>
    </citation>
    <scope>IDENTIFICATION</scope>
    <source>
        <tissue evidence="8">Whole larvae</tissue>
    </source>
</reference>
<evidence type="ECO:0000313" key="7">
    <source>
        <dbReference type="Proteomes" id="UP001652740"/>
    </source>
</evidence>
<keyword evidence="4 6" id="KW-1133">Transmembrane helix</keyword>
<feature type="transmembrane region" description="Helical" evidence="6">
    <location>
        <begin position="209"/>
        <end position="232"/>
    </location>
</feature>
<evidence type="ECO:0000256" key="1">
    <source>
        <dbReference type="ARBA" id="ARBA00004141"/>
    </source>
</evidence>
<feature type="transmembrane region" description="Helical" evidence="6">
    <location>
        <begin position="69"/>
        <end position="91"/>
    </location>
</feature>
<dbReference type="RefSeq" id="XP_052758742.1">
    <property type="nucleotide sequence ID" value="XM_052902782.1"/>
</dbReference>
<dbReference type="Proteomes" id="UP001652740">
    <property type="component" value="Unplaced"/>
</dbReference>
<evidence type="ECO:0000256" key="2">
    <source>
        <dbReference type="ARBA" id="ARBA00006840"/>
    </source>
</evidence>
<protein>
    <recommendedName>
        <fullName evidence="6">Tetraspanin</fullName>
    </recommendedName>
</protein>
<feature type="transmembrane region" description="Helical" evidence="6">
    <location>
        <begin position="21"/>
        <end position="49"/>
    </location>
</feature>
<accession>A0ABM3N573</accession>
<feature type="transmembrane region" description="Helical" evidence="6">
    <location>
        <begin position="98"/>
        <end position="122"/>
    </location>
</feature>
<evidence type="ECO:0000256" key="4">
    <source>
        <dbReference type="ARBA" id="ARBA00022989"/>
    </source>
</evidence>
<evidence type="ECO:0000256" key="6">
    <source>
        <dbReference type="RuleBase" id="RU361218"/>
    </source>
</evidence>
<dbReference type="PANTHER" id="PTHR19282:SF555">
    <property type="entry name" value="TETRASPANIN-2A"/>
    <property type="match status" value="1"/>
</dbReference>
<evidence type="ECO:0000313" key="8">
    <source>
        <dbReference type="RefSeq" id="XP_052758742.1"/>
    </source>
</evidence>
<name>A0ABM3N573_GALME</name>